<dbReference type="Proteomes" id="UP000299102">
    <property type="component" value="Unassembled WGS sequence"/>
</dbReference>
<dbReference type="GO" id="GO:0003676">
    <property type="term" value="F:nucleic acid binding"/>
    <property type="evidence" value="ECO:0007669"/>
    <property type="project" value="InterPro"/>
</dbReference>
<dbReference type="InterPro" id="IPR036397">
    <property type="entry name" value="RNaseH_sf"/>
</dbReference>
<organism evidence="1 2">
    <name type="scientific">Eumeta variegata</name>
    <name type="common">Bagworm moth</name>
    <name type="synonym">Eumeta japonica</name>
    <dbReference type="NCBI Taxonomy" id="151549"/>
    <lineage>
        <taxon>Eukaryota</taxon>
        <taxon>Metazoa</taxon>
        <taxon>Ecdysozoa</taxon>
        <taxon>Arthropoda</taxon>
        <taxon>Hexapoda</taxon>
        <taxon>Insecta</taxon>
        <taxon>Pterygota</taxon>
        <taxon>Neoptera</taxon>
        <taxon>Endopterygota</taxon>
        <taxon>Lepidoptera</taxon>
        <taxon>Glossata</taxon>
        <taxon>Ditrysia</taxon>
        <taxon>Tineoidea</taxon>
        <taxon>Psychidae</taxon>
        <taxon>Oiketicinae</taxon>
        <taxon>Eumeta</taxon>
    </lineage>
</organism>
<gene>
    <name evidence="1" type="ORF">EVAR_92208_1</name>
</gene>
<evidence type="ECO:0008006" key="3">
    <source>
        <dbReference type="Google" id="ProtNLM"/>
    </source>
</evidence>
<proteinExistence type="predicted"/>
<sequence>MSVQRRHQTNKVEAGKKRWRKNDCVFFSKTGPVCTIPVEEQKTVKGERYSTICLLSILEKVREKRPRIRILLYRDNASPHIANKMMSFLTSEKIKLVTHPAFNRDLAPCDFFIIPKIWEFGNLTFTGPEEPMIAFNQHVQNMLLKNEKRAIATSIVNCLKRRENEDSVIY</sequence>
<dbReference type="PANTHER" id="PTHR46060">
    <property type="entry name" value="MARINER MOS1 TRANSPOSASE-LIKE PROTEIN"/>
    <property type="match status" value="1"/>
</dbReference>
<dbReference type="AlphaFoldDB" id="A0A4C1TNJ5"/>
<evidence type="ECO:0000313" key="1">
    <source>
        <dbReference type="EMBL" id="GBP15201.1"/>
    </source>
</evidence>
<evidence type="ECO:0000313" key="2">
    <source>
        <dbReference type="Proteomes" id="UP000299102"/>
    </source>
</evidence>
<keyword evidence="2" id="KW-1185">Reference proteome</keyword>
<dbReference type="InterPro" id="IPR052709">
    <property type="entry name" value="Transposase-MT_Hybrid"/>
</dbReference>
<dbReference type="OrthoDB" id="10017160at2759"/>
<dbReference type="EMBL" id="BGZK01000070">
    <property type="protein sequence ID" value="GBP15201.1"/>
    <property type="molecule type" value="Genomic_DNA"/>
</dbReference>
<dbReference type="Gene3D" id="3.30.420.10">
    <property type="entry name" value="Ribonuclease H-like superfamily/Ribonuclease H"/>
    <property type="match status" value="1"/>
</dbReference>
<protein>
    <recommendedName>
        <fullName evidence="3">Mariner Mos1 transposase</fullName>
    </recommendedName>
</protein>
<comment type="caution">
    <text evidence="1">The sequence shown here is derived from an EMBL/GenBank/DDBJ whole genome shotgun (WGS) entry which is preliminary data.</text>
</comment>
<name>A0A4C1TNJ5_EUMVA</name>
<dbReference type="PANTHER" id="PTHR46060:SF1">
    <property type="entry name" value="MARINER MOS1 TRANSPOSASE-LIKE PROTEIN"/>
    <property type="match status" value="1"/>
</dbReference>
<reference evidence="1 2" key="1">
    <citation type="journal article" date="2019" name="Commun. Biol.">
        <title>The bagworm genome reveals a unique fibroin gene that provides high tensile strength.</title>
        <authorList>
            <person name="Kono N."/>
            <person name="Nakamura H."/>
            <person name="Ohtoshi R."/>
            <person name="Tomita M."/>
            <person name="Numata K."/>
            <person name="Arakawa K."/>
        </authorList>
    </citation>
    <scope>NUCLEOTIDE SEQUENCE [LARGE SCALE GENOMIC DNA]</scope>
</reference>
<accession>A0A4C1TNJ5</accession>